<reference evidence="2" key="1">
    <citation type="submission" date="2017-01" db="EMBL/GenBank/DDBJ databases">
        <authorList>
            <person name="Brunel B."/>
        </authorList>
    </citation>
    <scope>NUCLEOTIDE SEQUENCE [LARGE SCALE GENOMIC DNA]</scope>
</reference>
<gene>
    <name evidence="1" type="ORF">BQ8794_10431</name>
</gene>
<dbReference type="AlphaFoldDB" id="A0A1R3UZI8"/>
<evidence type="ECO:0000313" key="1">
    <source>
        <dbReference type="EMBL" id="SIT53061.1"/>
    </source>
</evidence>
<name>A0A1R3UZI8_9HYPH</name>
<keyword evidence="2" id="KW-1185">Reference proteome</keyword>
<organism evidence="1 2">
    <name type="scientific">Mesorhizobium prunaredense</name>
    <dbReference type="NCBI Taxonomy" id="1631249"/>
    <lineage>
        <taxon>Bacteria</taxon>
        <taxon>Pseudomonadati</taxon>
        <taxon>Pseudomonadota</taxon>
        <taxon>Alphaproteobacteria</taxon>
        <taxon>Hyphomicrobiales</taxon>
        <taxon>Phyllobacteriaceae</taxon>
        <taxon>Mesorhizobium</taxon>
    </lineage>
</organism>
<protein>
    <submittedName>
        <fullName evidence="1">Uncharacterized protein</fullName>
    </submittedName>
</protein>
<sequence length="121" mass="12997">MLTRSIHRYPGEPASQKVILSAAAGSFCAKRSRICANSAAAAEASGGGGTRKSSPDVITHVFHVPASGSIKSDWAKAQFPEKRITAQALPKPLSMQASHRLPRPKTEGFPFSRPFLYFSEV</sequence>
<dbReference type="Proteomes" id="UP000188388">
    <property type="component" value="Unassembled WGS sequence"/>
</dbReference>
<dbReference type="EMBL" id="FTPD01000001">
    <property type="protein sequence ID" value="SIT53061.1"/>
    <property type="molecule type" value="Genomic_DNA"/>
</dbReference>
<evidence type="ECO:0000313" key="2">
    <source>
        <dbReference type="Proteomes" id="UP000188388"/>
    </source>
</evidence>
<proteinExistence type="predicted"/>
<accession>A0A1R3UZI8</accession>